<evidence type="ECO:0000256" key="5">
    <source>
        <dbReference type="ARBA" id="ARBA00033763"/>
    </source>
</evidence>
<dbReference type="GO" id="GO:0032259">
    <property type="term" value="P:methylation"/>
    <property type="evidence" value="ECO:0007669"/>
    <property type="project" value="UniProtKB-KW"/>
</dbReference>
<evidence type="ECO:0000313" key="13">
    <source>
        <dbReference type="Proteomes" id="UP000494163"/>
    </source>
</evidence>
<gene>
    <name evidence="12" type="ORF">Dbus_chr3Lg2318</name>
</gene>
<dbReference type="SMART" id="SM00360">
    <property type="entry name" value="RRM"/>
    <property type="match status" value="1"/>
</dbReference>
<dbReference type="InterPro" id="IPR029063">
    <property type="entry name" value="SAM-dependent_MTases_sf"/>
</dbReference>
<keyword evidence="2 8" id="KW-0808">Transferase</keyword>
<evidence type="ECO:0000256" key="3">
    <source>
        <dbReference type="ARBA" id="ARBA00022691"/>
    </source>
</evidence>
<dbReference type="Proteomes" id="UP000494163">
    <property type="component" value="Chromosome 3L"/>
</dbReference>
<dbReference type="EC" id="2.1.1.35" evidence="5"/>
<evidence type="ECO:0000256" key="7">
    <source>
        <dbReference type="PROSITE-ProRule" id="PRU00176"/>
    </source>
</evidence>
<dbReference type="Gene3D" id="3.40.50.150">
    <property type="entry name" value="Vaccinia Virus protein VP39"/>
    <property type="match status" value="1"/>
</dbReference>
<dbReference type="InterPro" id="IPR012677">
    <property type="entry name" value="Nucleotide-bd_a/b_plait_sf"/>
</dbReference>
<evidence type="ECO:0000256" key="4">
    <source>
        <dbReference type="ARBA" id="ARBA00022884"/>
    </source>
</evidence>
<dbReference type="AlphaFoldDB" id="A0A0M4EJK6"/>
<evidence type="ECO:0000259" key="11">
    <source>
        <dbReference type="PROSITE" id="PS50102"/>
    </source>
</evidence>
<dbReference type="SUPFAM" id="SSF54928">
    <property type="entry name" value="RNA-binding domain, RBD"/>
    <property type="match status" value="1"/>
</dbReference>
<keyword evidence="4 7" id="KW-0694">RNA-binding</keyword>
<dbReference type="OrthoDB" id="10250660at2759"/>
<dbReference type="GO" id="GO:0006396">
    <property type="term" value="P:RNA processing"/>
    <property type="evidence" value="ECO:0007669"/>
    <property type="project" value="InterPro"/>
</dbReference>
<evidence type="ECO:0000256" key="6">
    <source>
        <dbReference type="ARBA" id="ARBA00047278"/>
    </source>
</evidence>
<reference evidence="12 13" key="1">
    <citation type="submission" date="2015-08" db="EMBL/GenBank/DDBJ databases">
        <title>Ancestral chromatin configuration constrains chromatin evolution on differentiating sex chromosomes in Drosophila.</title>
        <authorList>
            <person name="Zhou Q."/>
            <person name="Bachtrog D."/>
        </authorList>
    </citation>
    <scope>NUCLEOTIDE SEQUENCE [LARGE SCALE GENOMIC DNA]</scope>
    <source>
        <tissue evidence="12">Whole larvae</tissue>
    </source>
</reference>
<dbReference type="InterPro" id="IPR030391">
    <property type="entry name" value="MeTrfase_TrmA_CS"/>
</dbReference>
<dbReference type="InterPro" id="IPR000504">
    <property type="entry name" value="RRM_dom"/>
</dbReference>
<dbReference type="PROSITE" id="PS50102">
    <property type="entry name" value="RRM"/>
    <property type="match status" value="1"/>
</dbReference>
<feature type="domain" description="RRM" evidence="11">
    <location>
        <begin position="58"/>
        <end position="131"/>
    </location>
</feature>
<feature type="non-terminal residue" evidence="12">
    <location>
        <position position="580"/>
    </location>
</feature>
<evidence type="ECO:0000256" key="2">
    <source>
        <dbReference type="ARBA" id="ARBA00022679"/>
    </source>
</evidence>
<dbReference type="PANTHER" id="PTHR45904">
    <property type="entry name" value="TRNA (URACIL-5-)-METHYLTRANSFERASE"/>
    <property type="match status" value="1"/>
</dbReference>
<dbReference type="STRING" id="30019.A0A0M4EJK6"/>
<accession>A0A0M4EJK6</accession>
<feature type="active site" evidence="9">
    <location>
        <position position="525"/>
    </location>
</feature>
<protein>
    <recommendedName>
        <fullName evidence="5">tRNA (uracil(54)-C(5))-methyltransferase</fullName>
        <ecNumber evidence="5">2.1.1.35</ecNumber>
    </recommendedName>
</protein>
<dbReference type="GO" id="GO:0009451">
    <property type="term" value="P:RNA modification"/>
    <property type="evidence" value="ECO:0007669"/>
    <property type="project" value="UniProtKB-ARBA"/>
</dbReference>
<organism evidence="12 13">
    <name type="scientific">Drosophila busckii</name>
    <name type="common">Fruit fly</name>
    <dbReference type="NCBI Taxonomy" id="30019"/>
    <lineage>
        <taxon>Eukaryota</taxon>
        <taxon>Metazoa</taxon>
        <taxon>Ecdysozoa</taxon>
        <taxon>Arthropoda</taxon>
        <taxon>Hexapoda</taxon>
        <taxon>Insecta</taxon>
        <taxon>Pterygota</taxon>
        <taxon>Neoptera</taxon>
        <taxon>Endopterygota</taxon>
        <taxon>Diptera</taxon>
        <taxon>Brachycera</taxon>
        <taxon>Muscomorpha</taxon>
        <taxon>Ephydroidea</taxon>
        <taxon>Drosophilidae</taxon>
        <taxon>Drosophila</taxon>
    </lineage>
</organism>
<evidence type="ECO:0000256" key="10">
    <source>
        <dbReference type="SAM" id="MobiDB-lite"/>
    </source>
</evidence>
<dbReference type="SUPFAM" id="SSF53335">
    <property type="entry name" value="S-adenosyl-L-methionine-dependent methyltransferases"/>
    <property type="match status" value="1"/>
</dbReference>
<comment type="catalytic activity">
    <reaction evidence="6">
        <text>uridine(54) in tRNA + S-adenosyl-L-methionine = 5-methyluridine(54) in tRNA + S-adenosyl-L-homocysteine + H(+)</text>
        <dbReference type="Rhea" id="RHEA:42712"/>
        <dbReference type="Rhea" id="RHEA-COMP:10167"/>
        <dbReference type="Rhea" id="RHEA-COMP:10193"/>
        <dbReference type="ChEBI" id="CHEBI:15378"/>
        <dbReference type="ChEBI" id="CHEBI:57856"/>
        <dbReference type="ChEBI" id="CHEBI:59789"/>
        <dbReference type="ChEBI" id="CHEBI:65315"/>
        <dbReference type="ChEBI" id="CHEBI:74447"/>
        <dbReference type="EC" id="2.1.1.35"/>
    </reaction>
    <physiologicalReaction direction="left-to-right" evidence="6">
        <dbReference type="Rhea" id="RHEA:42713"/>
    </physiologicalReaction>
</comment>
<dbReference type="PROSITE" id="PS51687">
    <property type="entry name" value="SAM_MT_RNA_M5U"/>
    <property type="match status" value="1"/>
</dbReference>
<feature type="active site" description="Nucleophile" evidence="8">
    <location>
        <position position="525"/>
    </location>
</feature>
<dbReference type="InterPro" id="IPR010280">
    <property type="entry name" value="U5_MeTrfase_fam"/>
</dbReference>
<dbReference type="Gene3D" id="3.30.70.330">
    <property type="match status" value="1"/>
</dbReference>
<comment type="caution">
    <text evidence="8">Lacks conserved residue(s) required for the propagation of feature annotation.</text>
</comment>
<feature type="binding site" evidence="8">
    <location>
        <position position="391"/>
    </location>
    <ligand>
        <name>S-adenosyl-L-methionine</name>
        <dbReference type="ChEBI" id="CHEBI:59789"/>
    </ligand>
</feature>
<dbReference type="GO" id="GO:0003723">
    <property type="term" value="F:RNA binding"/>
    <property type="evidence" value="ECO:0007669"/>
    <property type="project" value="UniProtKB-UniRule"/>
</dbReference>
<dbReference type="GO" id="GO:0030697">
    <property type="term" value="F:tRNA (uracil(54)-C5)-methyltransferase activity, S-adenosyl methionine-dependent"/>
    <property type="evidence" value="ECO:0007669"/>
    <property type="project" value="UniProtKB-EC"/>
</dbReference>
<dbReference type="Pfam" id="PF05958">
    <property type="entry name" value="tRNA_U5-meth_tr"/>
    <property type="match status" value="1"/>
</dbReference>
<evidence type="ECO:0000256" key="1">
    <source>
        <dbReference type="ARBA" id="ARBA00022603"/>
    </source>
</evidence>
<keyword evidence="3 8" id="KW-0949">S-adenosyl-L-methionine</keyword>
<proteinExistence type="inferred from homology"/>
<dbReference type="InterPro" id="IPR030390">
    <property type="entry name" value="MeTrfase_TrmA_AS"/>
</dbReference>
<evidence type="ECO:0000256" key="8">
    <source>
        <dbReference type="PROSITE-ProRule" id="PRU01024"/>
    </source>
</evidence>
<name>A0A0M4EJK6_DROBS</name>
<dbReference type="PROSITE" id="PS01230">
    <property type="entry name" value="TRMA_1"/>
    <property type="match status" value="1"/>
</dbReference>
<dbReference type="PANTHER" id="PTHR45904:SF2">
    <property type="entry name" value="TRNA (URACIL-5-)-METHYLTRANSFERASE HOMOLOG A"/>
    <property type="match status" value="1"/>
</dbReference>
<dbReference type="EMBL" id="CP012525">
    <property type="protein sequence ID" value="ALC45152.1"/>
    <property type="molecule type" value="Genomic_DNA"/>
</dbReference>
<feature type="binding site" evidence="8">
    <location>
        <position position="497"/>
    </location>
    <ligand>
        <name>S-adenosyl-L-methionine</name>
        <dbReference type="ChEBI" id="CHEBI:59789"/>
    </ligand>
</feature>
<dbReference type="PROSITE" id="PS01231">
    <property type="entry name" value="TRMA_2"/>
    <property type="match status" value="1"/>
</dbReference>
<dbReference type="Pfam" id="PF00076">
    <property type="entry name" value="RRM_1"/>
    <property type="match status" value="1"/>
</dbReference>
<feature type="region of interest" description="Disordered" evidence="10">
    <location>
        <begin position="135"/>
        <end position="162"/>
    </location>
</feature>
<keyword evidence="13" id="KW-1185">Reference proteome</keyword>
<dbReference type="CDD" id="cd02440">
    <property type="entry name" value="AdoMet_MTases"/>
    <property type="match status" value="1"/>
</dbReference>
<comment type="similarity">
    <text evidence="8">Belongs to the class I-like SAM-binding methyltransferase superfamily. RNA M5U methyltransferase family.</text>
</comment>
<keyword evidence="1 8" id="KW-0489">Methyltransferase</keyword>
<dbReference type="SMR" id="A0A0M4EJK6"/>
<evidence type="ECO:0000256" key="9">
    <source>
        <dbReference type="PROSITE-ProRule" id="PRU10015"/>
    </source>
</evidence>
<dbReference type="OMA" id="TPLWNMP"/>
<dbReference type="InterPro" id="IPR045850">
    <property type="entry name" value="TRM2_met"/>
</dbReference>
<dbReference type="InterPro" id="IPR035979">
    <property type="entry name" value="RBD_domain_sf"/>
</dbReference>
<dbReference type="Gene3D" id="2.40.50.1070">
    <property type="match status" value="1"/>
</dbReference>
<feature type="binding site" evidence="8">
    <location>
        <position position="441"/>
    </location>
    <ligand>
        <name>S-adenosyl-L-methionine</name>
        <dbReference type="ChEBI" id="CHEBI:59789"/>
    </ligand>
</feature>
<feature type="region of interest" description="Disordered" evidence="10">
    <location>
        <begin position="1"/>
        <end position="30"/>
    </location>
</feature>
<sequence>MESVNAEKPTEQTDNSNANNDEPKQVEESVVEAVETEKQNAGNEFEYLERNEFTSEIYKIEVKNLGYFGIGEFKKLLKKTLKFDITKIKSPTRKEFAFVCFRTAEDQQRAVETLDGYKWKGKVLKAMLAKASADPLQKRRADEETGDVQPKRQRTAGEATCPLSDMPYEKQLEQKKDEMAAVLKKYTKELRHLNTAAIPHLDKFEFKGVLPSPTIEGYRNKNEFTVGKNAEGEIVVGFRLGSYCHGSVEVAAVQELPHLPAQAKWAALTFQQLVRQSKFQPFNPVGNLGHFRQLMVRCSSNTGEVMIVAGIYSSNLSEAEQLELQQEIKSFYEREEQQSGEFKCSSLYYQDVKHREAGQQVNPVTHLLGNTHITDSIQGLQFRISPLAFFQVNTAAANVLYQQAIDMVAPTEETTMLDICCGTGTIGLAFAKHCKHVLGVDIVADAIKDAQFNAEANNIKNCKFIAGNADDFIKSMVHEAVYAQEPGKQLDLVAVVDPPRAGLHNRSITAIRSASGLQRLVYVACNAHSAKRNFIELSRPESKHYKGEPFYPKCAVAVDMFPHTTHTELVILFEREASPK</sequence>
<evidence type="ECO:0000313" key="12">
    <source>
        <dbReference type="EMBL" id="ALC45152.1"/>
    </source>
</evidence>